<proteinExistence type="predicted"/>
<name>A0ACD0P8U0_9BASI</name>
<gene>
    <name evidence="1" type="ORF">IE53DRAFT_337</name>
</gene>
<evidence type="ECO:0000313" key="2">
    <source>
        <dbReference type="Proteomes" id="UP000245626"/>
    </source>
</evidence>
<dbReference type="EMBL" id="KZ819683">
    <property type="protein sequence ID" value="PWN54480.1"/>
    <property type="molecule type" value="Genomic_DNA"/>
</dbReference>
<evidence type="ECO:0000313" key="1">
    <source>
        <dbReference type="EMBL" id="PWN54480.1"/>
    </source>
</evidence>
<protein>
    <submittedName>
        <fullName evidence="1">SPOC domain-like protein</fullName>
    </submittedName>
</protein>
<dbReference type="Proteomes" id="UP000245626">
    <property type="component" value="Unassembled WGS sequence"/>
</dbReference>
<sequence length="802" mass="90715">MSVVARSITLFAIDVSASMGRPRTVSESTFDAESATLRVGERRTTDLEWVTEFVSAKISEIILRGLKTAKAAVILYGSSRTHNVVNDSGIVDQYEGIDEIFRPDHPTLEILDKLKNLRAVEKDPNILPGDPLAALVDAIQLSNSPEYGGLKDSLKGSWKRTIYLLTDGRSHFSRDGADTIKDKIKAEGIQLRILGIDFDDPLTGFRELNKSRIKEENERFWNDFLHGIPDARIATAEDAIQQARLPSIQLTTPAPSRSILTFGSAEDLASKEAIRIPICQYKMTEAQRPMTQVKISRIAQDKAKASVGNMSKSHPVHGEASVDEEEVTFRVNQRKEYYVVEDVGSAVKDKETAKPLPEEAETAFKRAWKLGATLVPVPNESLREMDTRAGMEILHFSKADKYRREYSLDQIWFVFADPDQQKSQVELSSLVKALAELELIAIVRNVRKDRNEPELGVLMPCVEETYDCFYYTRAPFREDVKKFIFPPLDRILKKDGREVRNGPNLPSEEQQREMDDFVDAMDLMHADKDDSGNTIPWFDVLDSFNPAIHNLKNAVKYRFVNPENHAIPGPHGELVKFFETPLHVLQRSQPVIEHCRSLFRVEYLPPKGNSIRKRNNHAAMLADEEAAPSPSQNPSSGKESRAVKAKKMVSKLSDEGDETEDEEATSLMNLVKPELQDHFPITEEDPVEKFRELIESEKDVTGICKRMQATIESLLHAPQDSLDYDKIKNCIVACKDACAEYEEALSWNTFIRSIKPELIRNHRLFWEGEIKGRTERGLITEDQDEAGESKVNDEEARVFVTT</sequence>
<reference evidence="1 2" key="1">
    <citation type="journal article" date="2018" name="Mol. Biol. Evol.">
        <title>Broad Genomic Sampling Reveals a Smut Pathogenic Ancestry of the Fungal Clade Ustilaginomycotina.</title>
        <authorList>
            <person name="Kijpornyongpan T."/>
            <person name="Mondo S.J."/>
            <person name="Barry K."/>
            <person name="Sandor L."/>
            <person name="Lee J."/>
            <person name="Lipzen A."/>
            <person name="Pangilinan J."/>
            <person name="LaButti K."/>
            <person name="Hainaut M."/>
            <person name="Henrissat B."/>
            <person name="Grigoriev I.V."/>
            <person name="Spatafora J.W."/>
            <person name="Aime M.C."/>
        </authorList>
    </citation>
    <scope>NUCLEOTIDE SEQUENCE [LARGE SCALE GENOMIC DNA]</scope>
    <source>
        <strain evidence="1 2">SA 807</strain>
    </source>
</reference>
<accession>A0ACD0P8U0</accession>
<organism evidence="1 2">
    <name type="scientific">Violaceomyces palustris</name>
    <dbReference type="NCBI Taxonomy" id="1673888"/>
    <lineage>
        <taxon>Eukaryota</taxon>
        <taxon>Fungi</taxon>
        <taxon>Dikarya</taxon>
        <taxon>Basidiomycota</taxon>
        <taxon>Ustilaginomycotina</taxon>
        <taxon>Ustilaginomycetes</taxon>
        <taxon>Violaceomycetales</taxon>
        <taxon>Violaceomycetaceae</taxon>
        <taxon>Violaceomyces</taxon>
    </lineage>
</organism>
<keyword evidence="2" id="KW-1185">Reference proteome</keyword>